<organism evidence="2 3">
    <name type="scientific">Microcoleus asticus IPMA8</name>
    <dbReference type="NCBI Taxonomy" id="2563858"/>
    <lineage>
        <taxon>Bacteria</taxon>
        <taxon>Bacillati</taxon>
        <taxon>Cyanobacteriota</taxon>
        <taxon>Cyanophyceae</taxon>
        <taxon>Oscillatoriophycideae</taxon>
        <taxon>Oscillatoriales</taxon>
        <taxon>Microcoleaceae</taxon>
        <taxon>Microcoleus</taxon>
        <taxon>Microcoleus asticus</taxon>
    </lineage>
</organism>
<dbReference type="Proteomes" id="UP000702425">
    <property type="component" value="Unassembled WGS sequence"/>
</dbReference>
<reference evidence="2 3" key="1">
    <citation type="journal article" date="2020" name="Sci. Rep.">
        <title>A novel cyanobacterial geosmin producer, revising GeoA distribution and dispersion patterns in Bacteria.</title>
        <authorList>
            <person name="Churro C."/>
            <person name="Semedo-Aguiar A.P."/>
            <person name="Silva A.D."/>
            <person name="Pereira-Leal J.B."/>
            <person name="Leite R.B."/>
        </authorList>
    </citation>
    <scope>NUCLEOTIDE SEQUENCE [LARGE SCALE GENOMIC DNA]</scope>
    <source>
        <strain evidence="2 3">IPMA8</strain>
    </source>
</reference>
<name>A0ABX2D8E1_9CYAN</name>
<feature type="compositionally biased region" description="Polar residues" evidence="1">
    <location>
        <begin position="123"/>
        <end position="133"/>
    </location>
</feature>
<evidence type="ECO:0000256" key="1">
    <source>
        <dbReference type="SAM" id="MobiDB-lite"/>
    </source>
</evidence>
<evidence type="ECO:0000313" key="3">
    <source>
        <dbReference type="Proteomes" id="UP000702425"/>
    </source>
</evidence>
<evidence type="ECO:0000313" key="2">
    <source>
        <dbReference type="EMBL" id="NQE38175.1"/>
    </source>
</evidence>
<feature type="region of interest" description="Disordered" evidence="1">
    <location>
        <begin position="123"/>
        <end position="142"/>
    </location>
</feature>
<protein>
    <submittedName>
        <fullName evidence="2">Uncharacterized protein</fullName>
    </submittedName>
</protein>
<accession>A0ABX2D8E1</accession>
<dbReference type="RefSeq" id="WP_172192732.1">
    <property type="nucleotide sequence ID" value="NZ_CAWPPK010000097.1"/>
</dbReference>
<keyword evidence="3" id="KW-1185">Reference proteome</keyword>
<gene>
    <name evidence="2" type="ORF">E5S67_05960</name>
</gene>
<sequence length="170" mass="18912">MPRKRYKEFCWRCQVLPDSEDAILLSYLQNHPFFSFKEMILPLIKARWLLAALRNSGSHSSPDLEYLRRESINFLLRQIDEVCRDAGFNCTELGVIAPGISSGLIPLATFPHLSNSGASIATELTTPESSNPASLPEEKEPEEFAGEIEFENSAFNLAGFDPAMVGPSFS</sequence>
<dbReference type="EMBL" id="SRRZ01000186">
    <property type="protein sequence ID" value="NQE38175.1"/>
    <property type="molecule type" value="Genomic_DNA"/>
</dbReference>
<comment type="caution">
    <text evidence="2">The sequence shown here is derived from an EMBL/GenBank/DDBJ whole genome shotgun (WGS) entry which is preliminary data.</text>
</comment>
<proteinExistence type="predicted"/>